<name>A0AAD7N2P6_9AGAR</name>
<sequence>MNLLHPGVLIFTKMKRWVHYATRPNTRPQSTSKRKSDEEDLSFLVYWMVEHQMTIDFERYAGKPKEELLSYLGVYLREFKRDVEFCNTVRSIVKEEDVNDEAWALLYV</sequence>
<dbReference type="AlphaFoldDB" id="A0AAD7N2P6"/>
<dbReference type="EMBL" id="JARKIB010000093">
    <property type="protein sequence ID" value="KAJ7742892.1"/>
    <property type="molecule type" value="Genomic_DNA"/>
</dbReference>
<organism evidence="1 2">
    <name type="scientific">Mycena metata</name>
    <dbReference type="NCBI Taxonomy" id="1033252"/>
    <lineage>
        <taxon>Eukaryota</taxon>
        <taxon>Fungi</taxon>
        <taxon>Dikarya</taxon>
        <taxon>Basidiomycota</taxon>
        <taxon>Agaricomycotina</taxon>
        <taxon>Agaricomycetes</taxon>
        <taxon>Agaricomycetidae</taxon>
        <taxon>Agaricales</taxon>
        <taxon>Marasmiineae</taxon>
        <taxon>Mycenaceae</taxon>
        <taxon>Mycena</taxon>
    </lineage>
</organism>
<proteinExistence type="predicted"/>
<accession>A0AAD7N2P6</accession>
<evidence type="ECO:0000313" key="2">
    <source>
        <dbReference type="Proteomes" id="UP001215598"/>
    </source>
</evidence>
<comment type="caution">
    <text evidence="1">The sequence shown here is derived from an EMBL/GenBank/DDBJ whole genome shotgun (WGS) entry which is preliminary data.</text>
</comment>
<protein>
    <submittedName>
        <fullName evidence="1">Uncharacterized protein</fullName>
    </submittedName>
</protein>
<dbReference type="Proteomes" id="UP001215598">
    <property type="component" value="Unassembled WGS sequence"/>
</dbReference>
<keyword evidence="2" id="KW-1185">Reference proteome</keyword>
<gene>
    <name evidence="1" type="ORF">B0H16DRAFT_1323163</name>
</gene>
<evidence type="ECO:0000313" key="1">
    <source>
        <dbReference type="EMBL" id="KAJ7742892.1"/>
    </source>
</evidence>
<reference evidence="1" key="1">
    <citation type="submission" date="2023-03" db="EMBL/GenBank/DDBJ databases">
        <title>Massive genome expansion in bonnet fungi (Mycena s.s.) driven by repeated elements and novel gene families across ecological guilds.</title>
        <authorList>
            <consortium name="Lawrence Berkeley National Laboratory"/>
            <person name="Harder C.B."/>
            <person name="Miyauchi S."/>
            <person name="Viragh M."/>
            <person name="Kuo A."/>
            <person name="Thoen E."/>
            <person name="Andreopoulos B."/>
            <person name="Lu D."/>
            <person name="Skrede I."/>
            <person name="Drula E."/>
            <person name="Henrissat B."/>
            <person name="Morin E."/>
            <person name="Kohler A."/>
            <person name="Barry K."/>
            <person name="LaButti K."/>
            <person name="Morin E."/>
            <person name="Salamov A."/>
            <person name="Lipzen A."/>
            <person name="Mereny Z."/>
            <person name="Hegedus B."/>
            <person name="Baldrian P."/>
            <person name="Stursova M."/>
            <person name="Weitz H."/>
            <person name="Taylor A."/>
            <person name="Grigoriev I.V."/>
            <person name="Nagy L.G."/>
            <person name="Martin F."/>
            <person name="Kauserud H."/>
        </authorList>
    </citation>
    <scope>NUCLEOTIDE SEQUENCE</scope>
    <source>
        <strain evidence="1">CBHHK182m</strain>
    </source>
</reference>